<sequence>MASVSDLTTLTSSPAYQQLTQTDKDACMAFLQLEAIAKKERQPKIVSGVLDFRVREVESTQTSCQFLYVVSSKQLTMNGYPRGNKLRDFHETSTAIEMHVDGKPIRFFLKRGNGIPLLLLCDGKTHGYMEGKCVSFSNDKYNTDENPVFPSSYHLTSGSPIQKGLAWHQKITCNLKLTRANGEVLVSENNIGFKLQTDTYLWGGTSMDGFWDASLGSHLSHAPAGTSRDPAFRKVVEQCNDDLLDETEYLNSHCRICKSQNDQHEVVKQFHQKLDTAFKKLSEEPKQTVFIDLAVRLS</sequence>
<dbReference type="Proteomes" id="UP000281474">
    <property type="component" value="Unassembled WGS sequence"/>
</dbReference>
<organism evidence="1 2">
    <name type="scientific">Parashewanella curva</name>
    <dbReference type="NCBI Taxonomy" id="2338552"/>
    <lineage>
        <taxon>Bacteria</taxon>
        <taxon>Pseudomonadati</taxon>
        <taxon>Pseudomonadota</taxon>
        <taxon>Gammaproteobacteria</taxon>
        <taxon>Alteromonadales</taxon>
        <taxon>Shewanellaceae</taxon>
        <taxon>Parashewanella</taxon>
    </lineage>
</organism>
<keyword evidence="2" id="KW-1185">Reference proteome</keyword>
<name>A0A3L8PXF9_9GAMM</name>
<protein>
    <submittedName>
        <fullName evidence="1">Uncharacterized protein</fullName>
    </submittedName>
</protein>
<proteinExistence type="predicted"/>
<evidence type="ECO:0000313" key="2">
    <source>
        <dbReference type="Proteomes" id="UP000281474"/>
    </source>
</evidence>
<comment type="caution">
    <text evidence="1">The sequence shown here is derived from an EMBL/GenBank/DDBJ whole genome shotgun (WGS) entry which is preliminary data.</text>
</comment>
<dbReference type="AlphaFoldDB" id="A0A3L8PXF9"/>
<reference evidence="1 2" key="1">
    <citation type="submission" date="2018-09" db="EMBL/GenBank/DDBJ databases">
        <title>Phylogeny of the Shewanellaceae, and recommendation for two new genera, Pseudoshewanella and Parashewanella.</title>
        <authorList>
            <person name="Wang G."/>
        </authorList>
    </citation>
    <scope>NUCLEOTIDE SEQUENCE [LARGE SCALE GENOMIC DNA]</scope>
    <source>
        <strain evidence="1 2">C51</strain>
    </source>
</reference>
<accession>A0A3L8PXF9</accession>
<evidence type="ECO:0000313" key="1">
    <source>
        <dbReference type="EMBL" id="RLV59984.1"/>
    </source>
</evidence>
<dbReference type="RefSeq" id="WP_121838728.1">
    <property type="nucleotide sequence ID" value="NZ_ML014772.1"/>
</dbReference>
<dbReference type="EMBL" id="QZEI01000023">
    <property type="protein sequence ID" value="RLV59984.1"/>
    <property type="molecule type" value="Genomic_DNA"/>
</dbReference>
<gene>
    <name evidence="1" type="ORF">D5018_09270</name>
</gene>